<comment type="subcellular location">
    <subcellularLocation>
        <location evidence="5">Cell membrane</location>
        <topology evidence="5">Multi-pass membrane protein</topology>
    </subcellularLocation>
    <subcellularLocation>
        <location evidence="1">Membrane</location>
        <topology evidence="1">Multi-pass membrane protein</topology>
    </subcellularLocation>
</comment>
<dbReference type="PANTHER" id="PTHR43701:SF2">
    <property type="entry name" value="MEMBRANE TRANSPORTER PROTEIN YJNA-RELATED"/>
    <property type="match status" value="1"/>
</dbReference>
<feature type="transmembrane region" description="Helical" evidence="5">
    <location>
        <begin position="70"/>
        <end position="90"/>
    </location>
</feature>
<dbReference type="PaxDb" id="589924-Ferp_2428"/>
<evidence type="ECO:0000313" key="7">
    <source>
        <dbReference type="Proteomes" id="UP000002613"/>
    </source>
</evidence>
<keyword evidence="5" id="KW-1003">Cell membrane</keyword>
<feature type="transmembrane region" description="Helical" evidence="5">
    <location>
        <begin position="136"/>
        <end position="167"/>
    </location>
</feature>
<comment type="similarity">
    <text evidence="5">Belongs to the 4-toluene sulfonate uptake permease (TSUP) (TC 2.A.102) family.</text>
</comment>
<evidence type="ECO:0000256" key="1">
    <source>
        <dbReference type="ARBA" id="ARBA00004141"/>
    </source>
</evidence>
<dbReference type="KEGG" id="fpl:Ferp_2428"/>
<reference evidence="7" key="1">
    <citation type="submission" date="2010-02" db="EMBL/GenBank/DDBJ databases">
        <title>Complete sequence of Ferroglobus placidus DSM 10642.</title>
        <authorList>
            <consortium name="US DOE Joint Genome Institute"/>
            <person name="Lucas S."/>
            <person name="Copeland A."/>
            <person name="Lapidus A."/>
            <person name="Cheng J.-F."/>
            <person name="Bruce D."/>
            <person name="Goodwin L."/>
            <person name="Pitluck S."/>
            <person name="Saunders E."/>
            <person name="Brettin T."/>
            <person name="Detter J.C."/>
            <person name="Han C."/>
            <person name="Tapia R."/>
            <person name="Larimer F."/>
            <person name="Land M."/>
            <person name="Hauser L."/>
            <person name="Kyrpides N."/>
            <person name="Ivanova N."/>
            <person name="Holmes D."/>
            <person name="Lovley D."/>
            <person name="Kyrpides N."/>
            <person name="Anderson I.J."/>
            <person name="Woyke T."/>
        </authorList>
    </citation>
    <scope>NUCLEOTIDE SEQUENCE [LARGE SCALE GENOMIC DNA]</scope>
    <source>
        <strain evidence="7">DSM 10642 / AEDII12DO</strain>
    </source>
</reference>
<gene>
    <name evidence="6" type="ordered locus">Ferp_2428</name>
</gene>
<dbReference type="GO" id="GO:0005886">
    <property type="term" value="C:plasma membrane"/>
    <property type="evidence" value="ECO:0007669"/>
    <property type="project" value="UniProtKB-SubCell"/>
</dbReference>
<dbReference type="EMBL" id="CP001899">
    <property type="protein sequence ID" value="ADC66536.1"/>
    <property type="molecule type" value="Genomic_DNA"/>
</dbReference>
<protein>
    <recommendedName>
        <fullName evidence="5">Probable membrane transporter protein</fullName>
    </recommendedName>
</protein>
<evidence type="ECO:0000313" key="6">
    <source>
        <dbReference type="EMBL" id="ADC66536.1"/>
    </source>
</evidence>
<dbReference type="OrthoDB" id="28446at2157"/>
<dbReference type="GeneID" id="8779969"/>
<feature type="transmembrane region" description="Helical" evidence="5">
    <location>
        <begin position="204"/>
        <end position="223"/>
    </location>
</feature>
<name>D3S245_FERPA</name>
<keyword evidence="3 5" id="KW-1133">Transmembrane helix</keyword>
<keyword evidence="2 5" id="KW-0812">Transmembrane</keyword>
<keyword evidence="7" id="KW-1185">Reference proteome</keyword>
<organism evidence="6 7">
    <name type="scientific">Ferroglobus placidus (strain DSM 10642 / AEDII12DO)</name>
    <dbReference type="NCBI Taxonomy" id="589924"/>
    <lineage>
        <taxon>Archaea</taxon>
        <taxon>Methanobacteriati</taxon>
        <taxon>Methanobacteriota</taxon>
        <taxon>Archaeoglobi</taxon>
        <taxon>Archaeoglobales</taxon>
        <taxon>Archaeoglobaceae</taxon>
        <taxon>Ferroglobus</taxon>
    </lineage>
</organism>
<evidence type="ECO:0000256" key="4">
    <source>
        <dbReference type="ARBA" id="ARBA00023136"/>
    </source>
</evidence>
<dbReference type="eggNOG" id="arCOG02050">
    <property type="taxonomic scope" value="Archaea"/>
</dbReference>
<dbReference type="InterPro" id="IPR002781">
    <property type="entry name" value="TM_pro_TauE-like"/>
</dbReference>
<proteinExistence type="inferred from homology"/>
<dbReference type="Proteomes" id="UP000002613">
    <property type="component" value="Chromosome"/>
</dbReference>
<reference evidence="6 7" key="2">
    <citation type="journal article" date="2011" name="Stand. Genomic Sci.">
        <title>Complete genome sequence of Ferroglobus placidus AEDII12DO.</title>
        <authorList>
            <person name="Anderson I."/>
            <person name="Risso C."/>
            <person name="Holmes D."/>
            <person name="Lucas S."/>
            <person name="Copeland A."/>
            <person name="Lapidus A."/>
            <person name="Cheng J.F."/>
            <person name="Bruce D."/>
            <person name="Goodwin L."/>
            <person name="Pitluck S."/>
            <person name="Saunders E."/>
            <person name="Brettin T."/>
            <person name="Detter J.C."/>
            <person name="Han C."/>
            <person name="Tapia R."/>
            <person name="Larimer F."/>
            <person name="Land M."/>
            <person name="Hauser L."/>
            <person name="Woyke T."/>
            <person name="Lovley D."/>
            <person name="Kyrpides N."/>
            <person name="Ivanova N."/>
        </authorList>
    </citation>
    <scope>NUCLEOTIDE SEQUENCE [LARGE SCALE GENOMIC DNA]</scope>
    <source>
        <strain evidence="7">DSM 10642 / AEDII12DO</strain>
    </source>
</reference>
<feature type="transmembrane region" description="Helical" evidence="5">
    <location>
        <begin position="173"/>
        <end position="192"/>
    </location>
</feature>
<feature type="transmembrane region" description="Helical" evidence="5">
    <location>
        <begin position="30"/>
        <end position="49"/>
    </location>
</feature>
<dbReference type="AlphaFoldDB" id="D3S245"/>
<feature type="transmembrane region" description="Helical" evidence="5">
    <location>
        <begin position="102"/>
        <end position="124"/>
    </location>
</feature>
<evidence type="ECO:0000256" key="5">
    <source>
        <dbReference type="RuleBase" id="RU363041"/>
    </source>
</evidence>
<dbReference type="PANTHER" id="PTHR43701">
    <property type="entry name" value="MEMBRANE TRANSPORTER PROTEIN MJ0441-RELATED"/>
    <property type="match status" value="1"/>
</dbReference>
<dbReference type="STRING" id="589924.Ferp_2428"/>
<dbReference type="InterPro" id="IPR051598">
    <property type="entry name" value="TSUP/Inactive_protease-like"/>
</dbReference>
<keyword evidence="4 5" id="KW-0472">Membrane</keyword>
<dbReference type="Pfam" id="PF01925">
    <property type="entry name" value="TauE"/>
    <property type="match status" value="1"/>
</dbReference>
<accession>D3S245</accession>
<dbReference type="RefSeq" id="WP_012966870.1">
    <property type="nucleotide sequence ID" value="NC_013849.1"/>
</dbReference>
<feature type="transmembrane region" description="Helical" evidence="5">
    <location>
        <begin position="229"/>
        <end position="246"/>
    </location>
</feature>
<dbReference type="HOGENOM" id="CLU_045498_1_0_2"/>
<evidence type="ECO:0000256" key="3">
    <source>
        <dbReference type="ARBA" id="ARBA00022989"/>
    </source>
</evidence>
<sequence length="247" mass="26492">MELYVLGFFVGFLVGLTGMGGGALMTPALIFLGIPPVVAVGTDLLYNSITRFFATVFHFKRGNVNVKASVFLLSGAIPGLALSTFLMLFVVENYGVNYLDILLTRVLALVLIISSTATIYKTFFGKKSDEIPKNSLLILIGFVVGFLVQLTSVGSGVLVTLFLLIFTGMISKVVVGTELLFGFVLTLLASIIHAKIGNVDFQLASILITSSAPGVILGVYANSKVDDRALRLILSFVILFMGIILLR</sequence>
<evidence type="ECO:0000256" key="2">
    <source>
        <dbReference type="ARBA" id="ARBA00022692"/>
    </source>
</evidence>